<sequence>MGNTDFGQGEGTLTQAADLVTTAMTDFERLAQRLTDQISALQGKWGGQGAQAFQTLYTAWEEKQGVIVRALNGFADSLGATERLNYEQEDLVVQSTSQLTAGLDATAKPPVLGA</sequence>
<protein>
    <recommendedName>
        <fullName evidence="3">WXG100 family type VII secretion target</fullName>
    </recommendedName>
</protein>
<dbReference type="EMBL" id="BAABIM010000002">
    <property type="protein sequence ID" value="GAA4685869.1"/>
    <property type="molecule type" value="Genomic_DNA"/>
</dbReference>
<proteinExistence type="predicted"/>
<dbReference type="Pfam" id="PF06013">
    <property type="entry name" value="WXG100"/>
    <property type="match status" value="1"/>
</dbReference>
<dbReference type="SUPFAM" id="SSF140453">
    <property type="entry name" value="EsxAB dimer-like"/>
    <property type="match status" value="1"/>
</dbReference>
<dbReference type="Proteomes" id="UP001500621">
    <property type="component" value="Unassembled WGS sequence"/>
</dbReference>
<reference evidence="2" key="1">
    <citation type="journal article" date="2019" name="Int. J. Syst. Evol. Microbiol.">
        <title>The Global Catalogue of Microorganisms (GCM) 10K type strain sequencing project: providing services to taxonomists for standard genome sequencing and annotation.</title>
        <authorList>
            <consortium name="The Broad Institute Genomics Platform"/>
            <consortium name="The Broad Institute Genome Sequencing Center for Infectious Disease"/>
            <person name="Wu L."/>
            <person name="Ma J."/>
        </authorList>
    </citation>
    <scope>NUCLEOTIDE SEQUENCE [LARGE SCALE GENOMIC DNA]</scope>
    <source>
        <strain evidence="2">JCM 18127</strain>
    </source>
</reference>
<evidence type="ECO:0000313" key="2">
    <source>
        <dbReference type="Proteomes" id="UP001500621"/>
    </source>
</evidence>
<gene>
    <name evidence="1" type="ORF">GCM10023226_24470</name>
</gene>
<comment type="caution">
    <text evidence="1">The sequence shown here is derived from an EMBL/GenBank/DDBJ whole genome shotgun (WGS) entry which is preliminary data.</text>
</comment>
<keyword evidence="2" id="KW-1185">Reference proteome</keyword>
<dbReference type="RefSeq" id="WP_345266155.1">
    <property type="nucleotide sequence ID" value="NZ_BAABIM010000002.1"/>
</dbReference>
<dbReference type="InterPro" id="IPR010310">
    <property type="entry name" value="T7SS_ESAT-6-like"/>
</dbReference>
<evidence type="ECO:0008006" key="3">
    <source>
        <dbReference type="Google" id="ProtNLM"/>
    </source>
</evidence>
<dbReference type="InterPro" id="IPR036689">
    <property type="entry name" value="ESAT-6-like_sf"/>
</dbReference>
<evidence type="ECO:0000313" key="1">
    <source>
        <dbReference type="EMBL" id="GAA4685869.1"/>
    </source>
</evidence>
<dbReference type="Gene3D" id="1.10.287.1060">
    <property type="entry name" value="ESAT-6-like"/>
    <property type="match status" value="1"/>
</dbReference>
<accession>A0ABP8WBW7</accession>
<name>A0ABP8WBW7_9ACTN</name>
<organism evidence="1 2">
    <name type="scientific">Nocardioides nanhaiensis</name>
    <dbReference type="NCBI Taxonomy" id="1476871"/>
    <lineage>
        <taxon>Bacteria</taxon>
        <taxon>Bacillati</taxon>
        <taxon>Actinomycetota</taxon>
        <taxon>Actinomycetes</taxon>
        <taxon>Propionibacteriales</taxon>
        <taxon>Nocardioidaceae</taxon>
        <taxon>Nocardioides</taxon>
    </lineage>
</organism>